<sequence>MINTKKYILKHYYHNLHLACYTMIYSLPAQSGAASPVSVPEGAEVLLDAVLPTLSVTQRRNLMVKTALADGYPLSGESGDKGTQNFWQRLNLHDAAQLALHR</sequence>
<evidence type="ECO:0000313" key="1">
    <source>
        <dbReference type="EMBL" id="BES85073.1"/>
    </source>
</evidence>
<proteinExistence type="predicted"/>
<dbReference type="Proteomes" id="UP001377830">
    <property type="component" value="Chromosome"/>
</dbReference>
<reference evidence="2" key="1">
    <citation type="journal article" date="2024" name="Int. J. Syst. Evol. Microbiol.">
        <title>Pectobacterium araliae sp. nov., a pathogen causing bacterial soft rot of Japanese angelica tree in Japan.</title>
        <authorList>
            <person name="Sawada H."/>
            <person name="Someya N."/>
            <person name="Morohoshi T."/>
            <person name="Ono M."/>
            <person name="Satou M."/>
        </authorList>
    </citation>
    <scope>NUCLEOTIDE SEQUENCE [LARGE SCALE GENOMIC DNA]</scope>
    <source>
        <strain evidence="2">MAFF 302110</strain>
    </source>
</reference>
<dbReference type="AlphaFoldDB" id="A0AAN0KIE8"/>
<evidence type="ECO:0000313" key="2">
    <source>
        <dbReference type="Proteomes" id="UP001377830"/>
    </source>
</evidence>
<protein>
    <submittedName>
        <fullName evidence="1">Uncharacterized protein</fullName>
    </submittedName>
</protein>
<dbReference type="EMBL" id="AP028908">
    <property type="protein sequence ID" value="BES85073.1"/>
    <property type="molecule type" value="Genomic_DNA"/>
</dbReference>
<accession>A0AAN0KIE8</accession>
<keyword evidence="2" id="KW-1185">Reference proteome</keyword>
<name>A0AAN0KIE8_9GAMM</name>
<dbReference type="KEGG" id="parl:PEC302110_21700"/>
<organism evidence="1 2">
    <name type="scientific">Pectobacterium araliae</name>
    <dbReference type="NCBI Taxonomy" id="3073862"/>
    <lineage>
        <taxon>Bacteria</taxon>
        <taxon>Pseudomonadati</taxon>
        <taxon>Pseudomonadota</taxon>
        <taxon>Gammaproteobacteria</taxon>
        <taxon>Enterobacterales</taxon>
        <taxon>Pectobacteriaceae</taxon>
        <taxon>Pectobacterium</taxon>
    </lineage>
</organism>
<gene>
    <name evidence="1" type="ORF">PEC302110_21700</name>
</gene>